<proteinExistence type="predicted"/>
<reference evidence="2" key="1">
    <citation type="journal article" date="2019" name="Plant J.">
        <title>Chlorella vulgaris genome assembly and annotation reveals the molecular basis for metabolic acclimation to high light conditions.</title>
        <authorList>
            <person name="Cecchin M."/>
            <person name="Marcolungo L."/>
            <person name="Rossato M."/>
            <person name="Girolomoni L."/>
            <person name="Cosentino E."/>
            <person name="Cuine S."/>
            <person name="Li-Beisson Y."/>
            <person name="Delledonne M."/>
            <person name="Ballottari M."/>
        </authorList>
    </citation>
    <scope>NUCLEOTIDE SEQUENCE</scope>
    <source>
        <strain evidence="2">211/11P</strain>
    </source>
</reference>
<feature type="region of interest" description="Disordered" evidence="1">
    <location>
        <begin position="1"/>
        <end position="75"/>
    </location>
</feature>
<accession>A0A9D4TJ68</accession>
<reference evidence="2" key="2">
    <citation type="submission" date="2020-11" db="EMBL/GenBank/DDBJ databases">
        <authorList>
            <person name="Cecchin M."/>
            <person name="Marcolungo L."/>
            <person name="Rossato M."/>
            <person name="Girolomoni L."/>
            <person name="Cosentino E."/>
            <person name="Cuine S."/>
            <person name="Li-Beisson Y."/>
            <person name="Delledonne M."/>
            <person name="Ballottari M."/>
        </authorList>
    </citation>
    <scope>NUCLEOTIDE SEQUENCE</scope>
    <source>
        <strain evidence="2">211/11P</strain>
        <tissue evidence="2">Whole cell</tissue>
    </source>
</reference>
<evidence type="ECO:0000313" key="3">
    <source>
        <dbReference type="Proteomes" id="UP001055712"/>
    </source>
</evidence>
<comment type="caution">
    <text evidence="2">The sequence shown here is derived from an EMBL/GenBank/DDBJ whole genome shotgun (WGS) entry which is preliminary data.</text>
</comment>
<feature type="compositionally biased region" description="Acidic residues" evidence="1">
    <location>
        <begin position="50"/>
        <end position="59"/>
    </location>
</feature>
<dbReference type="EMBL" id="SIDB01000010">
    <property type="protein sequence ID" value="KAI3427002.1"/>
    <property type="molecule type" value="Genomic_DNA"/>
</dbReference>
<organism evidence="2 3">
    <name type="scientific">Chlorella vulgaris</name>
    <name type="common">Green alga</name>
    <dbReference type="NCBI Taxonomy" id="3077"/>
    <lineage>
        <taxon>Eukaryota</taxon>
        <taxon>Viridiplantae</taxon>
        <taxon>Chlorophyta</taxon>
        <taxon>core chlorophytes</taxon>
        <taxon>Trebouxiophyceae</taxon>
        <taxon>Chlorellales</taxon>
        <taxon>Chlorellaceae</taxon>
        <taxon>Chlorella clade</taxon>
        <taxon>Chlorella</taxon>
    </lineage>
</organism>
<evidence type="ECO:0000256" key="1">
    <source>
        <dbReference type="SAM" id="MobiDB-lite"/>
    </source>
</evidence>
<dbReference type="Proteomes" id="UP001055712">
    <property type="component" value="Unassembled WGS sequence"/>
</dbReference>
<dbReference type="AlphaFoldDB" id="A0A9D4TJ68"/>
<keyword evidence="3" id="KW-1185">Reference proteome</keyword>
<protein>
    <submittedName>
        <fullName evidence="2">Uncharacterized protein</fullName>
    </submittedName>
</protein>
<evidence type="ECO:0000313" key="2">
    <source>
        <dbReference type="EMBL" id="KAI3427002.1"/>
    </source>
</evidence>
<sequence>MQRSLSGSGKKRRAMGAPSGGKTCTGTPAAAGDSLRASHSEATPPHWIEPEQEAADDATEPGSNDDSPEGGGEAAAAADIELAGLMPALYELLTRLLILDRSIRSSWS</sequence>
<name>A0A9D4TJ68_CHLVU</name>
<gene>
    <name evidence="2" type="ORF">D9Q98_006946</name>
</gene>